<dbReference type="Pfam" id="PF00176">
    <property type="entry name" value="SNF2-rel_dom"/>
    <property type="match status" value="1"/>
</dbReference>
<evidence type="ECO:0000313" key="7">
    <source>
        <dbReference type="EMBL" id="QUW02004.1"/>
    </source>
</evidence>
<dbReference type="SMART" id="SM00487">
    <property type="entry name" value="DEXDc"/>
    <property type="match status" value="1"/>
</dbReference>
<name>A0ABX8B4U6_9BACT</name>
<dbReference type="InterPro" id="IPR027417">
    <property type="entry name" value="P-loop_NTPase"/>
</dbReference>
<dbReference type="InterPro" id="IPR049730">
    <property type="entry name" value="SNF2/RAD54-like_C"/>
</dbReference>
<dbReference type="InterPro" id="IPR057342">
    <property type="entry name" value="DEXDc_RapA"/>
</dbReference>
<dbReference type="SMART" id="SM00490">
    <property type="entry name" value="HELICc"/>
    <property type="match status" value="1"/>
</dbReference>
<feature type="domain" description="Helicase ATP-binding" evidence="5">
    <location>
        <begin position="114"/>
        <end position="290"/>
    </location>
</feature>
<evidence type="ECO:0000256" key="4">
    <source>
        <dbReference type="ARBA" id="ARBA00022840"/>
    </source>
</evidence>
<feature type="domain" description="Helicase C-terminal" evidence="6">
    <location>
        <begin position="477"/>
        <end position="639"/>
    </location>
</feature>
<organism evidence="7 8">
    <name type="scientific">Chloracidobacterium validum</name>
    <dbReference type="NCBI Taxonomy" id="2821543"/>
    <lineage>
        <taxon>Bacteria</taxon>
        <taxon>Pseudomonadati</taxon>
        <taxon>Acidobacteriota</taxon>
        <taxon>Terriglobia</taxon>
        <taxon>Terriglobales</taxon>
        <taxon>Acidobacteriaceae</taxon>
        <taxon>Chloracidobacterium</taxon>
    </lineage>
</organism>
<evidence type="ECO:0000256" key="3">
    <source>
        <dbReference type="ARBA" id="ARBA00022806"/>
    </source>
</evidence>
<evidence type="ECO:0000313" key="8">
    <source>
        <dbReference type="Proteomes" id="UP000676506"/>
    </source>
</evidence>
<dbReference type="PROSITE" id="PS51192">
    <property type="entry name" value="HELICASE_ATP_BIND_1"/>
    <property type="match status" value="1"/>
</dbReference>
<gene>
    <name evidence="7" type="ORF">J8C06_06405</name>
</gene>
<dbReference type="PROSITE" id="PS51194">
    <property type="entry name" value="HELICASE_CTER"/>
    <property type="match status" value="1"/>
</dbReference>
<dbReference type="InterPro" id="IPR014001">
    <property type="entry name" value="Helicase_ATP-bd"/>
</dbReference>
<dbReference type="PANTHER" id="PTHR45766:SF6">
    <property type="entry name" value="SWI_SNF-RELATED MATRIX-ASSOCIATED ACTIN-DEPENDENT REGULATOR OF CHROMATIN SUBFAMILY A-LIKE PROTEIN 1"/>
    <property type="match status" value="1"/>
</dbReference>
<evidence type="ECO:0000256" key="1">
    <source>
        <dbReference type="ARBA" id="ARBA00022741"/>
    </source>
</evidence>
<dbReference type="CDD" id="cd18793">
    <property type="entry name" value="SF2_C_SNF"/>
    <property type="match status" value="1"/>
</dbReference>
<keyword evidence="4" id="KW-0067">ATP-binding</keyword>
<dbReference type="RefSeq" id="WP_211427895.1">
    <property type="nucleotide sequence ID" value="NZ_CP072648.1"/>
</dbReference>
<keyword evidence="1" id="KW-0547">Nucleotide-binding</keyword>
<dbReference type="InterPro" id="IPR001650">
    <property type="entry name" value="Helicase_C-like"/>
</dbReference>
<dbReference type="InterPro" id="IPR038718">
    <property type="entry name" value="SNF2-like_sf"/>
</dbReference>
<proteinExistence type="predicted"/>
<dbReference type="CDD" id="cd18011">
    <property type="entry name" value="DEXDc_RapA"/>
    <property type="match status" value="1"/>
</dbReference>
<sequence>MKPGSIVRCRDREWVVLPTDADDIIALRPLTGATEQVVKLHRQLMNLVGYALPTERITPAAFPLPTAQDVADVASTHLLWQAARLTLREGAAPLRSLGRISIRPRVYQFVPLLMALRLDPVRLLIADDVGVGKTIEALLIARELYDRGEIRRLAVLCPPYLCDQWARELREKFGLDAVIIRSSTITRLERQKPATCRIYDYYPIQVISLDWVKSERNKHQFIQCCPELVIVDEAHGAAAADPSNRSQQQRHHLLRELAQDPARHLILLTATPHSGIEATFRSLLGLLRADFADLDMGALTEPQRAELARHFVQRTRADITHAWDTEDCFPARLGVDVTYDLSAPYRHLFDQTYAFCSDLVRSGEHLEERKRRVRSWGALALLRCVMSSPAAAVAALNNRDQPLPALDDALDDAPDFGPLVFEATDDVTDDTTPTPPIEQAEAHLPDSERRRLRALRHTAQQLLHTPQDTKLARCVAVIQDLLRDGFHPIVWCRYVATAEYVAEGLQKALGDAVQVTVITGRLGDEERRLKIDDLALDRPRVLVATDCLSEGINLQEKFTATLHYDLPWNPNRLEQREGRVDRYGQVARQVKAVRFYGRDNPVDGAVLDVLLDKAKQIYHALGTYVPVPEEGESVMQAVLNSLFIRRRTLETQLRLFEETPDVQQLHSRWDAAVEREQRSRTRFAQRALKPEEVQKELEATDTVLGDPRAVQEFVLAAAQRLGLSVRPERRRPGVFVVDLSEPATATLPDVVRDAARRGSTGDWRISFVSPTPEGAEYVGRNHRFVAALAGYLLENALTGGRDALAPRCAVLRTTGVPRLTKLLLLRTRYLVDTPERAPLLAEEILVLGYRLLTAEVAWLAEDEALRLLAETTPAANVPREEKQELLADVLTELGPWQAEAQTPLQAQLQQRITQRAAALEDRFKRLRKAVSLRVRDLRVRPQFPPDLLGILVLQPVVRP</sequence>
<dbReference type="SUPFAM" id="SSF52540">
    <property type="entry name" value="P-loop containing nucleoside triphosphate hydrolases"/>
    <property type="match status" value="1"/>
</dbReference>
<dbReference type="Gene3D" id="3.40.50.10810">
    <property type="entry name" value="Tandem AAA-ATPase domain"/>
    <property type="match status" value="1"/>
</dbReference>
<evidence type="ECO:0000259" key="5">
    <source>
        <dbReference type="PROSITE" id="PS51192"/>
    </source>
</evidence>
<dbReference type="GO" id="GO:0004386">
    <property type="term" value="F:helicase activity"/>
    <property type="evidence" value="ECO:0007669"/>
    <property type="project" value="UniProtKB-KW"/>
</dbReference>
<dbReference type="Pfam" id="PF00271">
    <property type="entry name" value="Helicase_C"/>
    <property type="match status" value="1"/>
</dbReference>
<evidence type="ECO:0000259" key="6">
    <source>
        <dbReference type="PROSITE" id="PS51194"/>
    </source>
</evidence>
<dbReference type="Gene3D" id="3.40.50.300">
    <property type="entry name" value="P-loop containing nucleotide triphosphate hydrolases"/>
    <property type="match status" value="1"/>
</dbReference>
<protein>
    <submittedName>
        <fullName evidence="7">DEAD/DEAH box helicase</fullName>
    </submittedName>
</protein>
<dbReference type="PANTHER" id="PTHR45766">
    <property type="entry name" value="DNA ANNEALING HELICASE AND ENDONUCLEASE ZRANB3 FAMILY MEMBER"/>
    <property type="match status" value="1"/>
</dbReference>
<accession>A0ABX8B4U6</accession>
<dbReference type="Proteomes" id="UP000676506">
    <property type="component" value="Chromosome 1"/>
</dbReference>
<keyword evidence="8" id="KW-1185">Reference proteome</keyword>
<reference evidence="7 8" key="1">
    <citation type="submission" date="2021-03" db="EMBL/GenBank/DDBJ databases">
        <title>Genomic and phenotypic characterization of Chloracidobacterium isolates provides evidence for multiple species.</title>
        <authorList>
            <person name="Saini M.K."/>
            <person name="Costas A.M.G."/>
            <person name="Tank M."/>
            <person name="Bryant D.A."/>
        </authorList>
    </citation>
    <scope>NUCLEOTIDE SEQUENCE [LARGE SCALE GENOMIC DNA]</scope>
    <source>
        <strain evidence="7 8">BV2-C</strain>
    </source>
</reference>
<dbReference type="InterPro" id="IPR000330">
    <property type="entry name" value="SNF2_N"/>
</dbReference>
<evidence type="ECO:0000256" key="2">
    <source>
        <dbReference type="ARBA" id="ARBA00022801"/>
    </source>
</evidence>
<keyword evidence="2" id="KW-0378">Hydrolase</keyword>
<dbReference type="EMBL" id="CP072648">
    <property type="protein sequence ID" value="QUW02004.1"/>
    <property type="molecule type" value="Genomic_DNA"/>
</dbReference>
<keyword evidence="3 7" id="KW-0347">Helicase</keyword>